<organism evidence="2 3">
    <name type="scientific">Limnospira indica PCC 8005</name>
    <dbReference type="NCBI Taxonomy" id="376219"/>
    <lineage>
        <taxon>Bacteria</taxon>
        <taxon>Bacillati</taxon>
        <taxon>Cyanobacteriota</taxon>
        <taxon>Cyanophyceae</taxon>
        <taxon>Oscillatoriophycideae</taxon>
        <taxon>Oscillatoriales</taxon>
        <taxon>Sirenicapillariaceae</taxon>
        <taxon>Limnospira</taxon>
    </lineage>
</organism>
<dbReference type="Proteomes" id="UP000032946">
    <property type="component" value="Chromosome"/>
</dbReference>
<name>A0A9P1KJ69_9CYAN</name>
<evidence type="ECO:0000313" key="2">
    <source>
        <dbReference type="EMBL" id="CDM98164.1"/>
    </source>
</evidence>
<dbReference type="Gene3D" id="1.10.30.50">
    <property type="match status" value="1"/>
</dbReference>
<dbReference type="EMBL" id="FO818640">
    <property type="protein sequence ID" value="CDM98164.1"/>
    <property type="molecule type" value="Genomic_DNA"/>
</dbReference>
<protein>
    <recommendedName>
        <fullName evidence="1">HNH nuclease domain-containing protein</fullName>
    </recommendedName>
</protein>
<dbReference type="InterPro" id="IPR003615">
    <property type="entry name" value="HNH_nuc"/>
</dbReference>
<dbReference type="Pfam" id="PF01844">
    <property type="entry name" value="HNH"/>
    <property type="match status" value="1"/>
</dbReference>
<sequence>MCFTTIRCAFIKPFKQHEAISMTESSSDKLNQLYSEMLVLLQKEEKMRQETEKLLAKAKKMIDPRNEFNKWLKSSEGKDWKKKQFEYQNGKCASCGETLRFADAEVHHVLSLKEGGKTANKPENFKLLHPNCNRKIGSKFVNLD</sequence>
<dbReference type="InterPro" id="IPR002711">
    <property type="entry name" value="HNH"/>
</dbReference>
<gene>
    <name evidence="2" type="ORF">ARTHRO_60765</name>
</gene>
<dbReference type="CDD" id="cd00085">
    <property type="entry name" value="HNHc"/>
    <property type="match status" value="1"/>
</dbReference>
<dbReference type="GO" id="GO:0008270">
    <property type="term" value="F:zinc ion binding"/>
    <property type="evidence" value="ECO:0007669"/>
    <property type="project" value="InterPro"/>
</dbReference>
<dbReference type="AlphaFoldDB" id="A0A9P1KJ69"/>
<evidence type="ECO:0000259" key="1">
    <source>
        <dbReference type="SMART" id="SM00507"/>
    </source>
</evidence>
<keyword evidence="3" id="KW-1185">Reference proteome</keyword>
<dbReference type="GO" id="GO:0003676">
    <property type="term" value="F:nucleic acid binding"/>
    <property type="evidence" value="ECO:0007669"/>
    <property type="project" value="InterPro"/>
</dbReference>
<dbReference type="SMART" id="SM00507">
    <property type="entry name" value="HNHc"/>
    <property type="match status" value="1"/>
</dbReference>
<proteinExistence type="predicted"/>
<feature type="domain" description="HNH nuclease" evidence="1">
    <location>
        <begin position="79"/>
        <end position="134"/>
    </location>
</feature>
<evidence type="ECO:0000313" key="3">
    <source>
        <dbReference type="Proteomes" id="UP000032946"/>
    </source>
</evidence>
<accession>A0A9P1KJ69</accession>
<dbReference type="GO" id="GO:0004519">
    <property type="term" value="F:endonuclease activity"/>
    <property type="evidence" value="ECO:0007669"/>
    <property type="project" value="InterPro"/>
</dbReference>
<reference evidence="2 3" key="1">
    <citation type="submission" date="2014-02" db="EMBL/GenBank/DDBJ databases">
        <authorList>
            <person name="Genoscope - CEA"/>
        </authorList>
    </citation>
    <scope>NUCLEOTIDE SEQUENCE [LARGE SCALE GENOMIC DNA]</scope>
    <source>
        <strain evidence="2 3">PCC 8005</strain>
    </source>
</reference>